<evidence type="ECO:0000256" key="3">
    <source>
        <dbReference type="ARBA" id="ARBA00024378"/>
    </source>
</evidence>
<dbReference type="InterPro" id="IPR025064">
    <property type="entry name" value="DUF4005"/>
</dbReference>
<dbReference type="GO" id="GO:0005516">
    <property type="term" value="F:calmodulin binding"/>
    <property type="evidence" value="ECO:0007669"/>
    <property type="project" value="UniProtKB-KW"/>
</dbReference>
<comment type="caution">
    <text evidence="6">The sequence shown here is derived from an EMBL/GenBank/DDBJ whole genome shotgun (WGS) entry which is preliminary data.</text>
</comment>
<dbReference type="InterPro" id="IPR000048">
    <property type="entry name" value="IQ_motif_EF-hand-BS"/>
</dbReference>
<feature type="domain" description="DUF4005" evidence="5">
    <location>
        <begin position="302"/>
        <end position="386"/>
    </location>
</feature>
<accession>A0AAE1N1X6</accession>
<evidence type="ECO:0000256" key="1">
    <source>
        <dbReference type="ARBA" id="ARBA00022860"/>
    </source>
</evidence>
<dbReference type="PROSITE" id="PS50096">
    <property type="entry name" value="IQ"/>
    <property type="match status" value="2"/>
</dbReference>
<dbReference type="PANTHER" id="PTHR32295">
    <property type="entry name" value="IQ-DOMAIN 5-RELATED"/>
    <property type="match status" value="1"/>
</dbReference>
<comment type="similarity">
    <text evidence="2">Belongs to the IQD family.</text>
</comment>
<dbReference type="CDD" id="cd23767">
    <property type="entry name" value="IQCD"/>
    <property type="match status" value="1"/>
</dbReference>
<organism evidence="6 7">
    <name type="scientific">Acacia crassicarpa</name>
    <name type="common">northern wattle</name>
    <dbReference type="NCBI Taxonomy" id="499986"/>
    <lineage>
        <taxon>Eukaryota</taxon>
        <taxon>Viridiplantae</taxon>
        <taxon>Streptophyta</taxon>
        <taxon>Embryophyta</taxon>
        <taxon>Tracheophyta</taxon>
        <taxon>Spermatophyta</taxon>
        <taxon>Magnoliopsida</taxon>
        <taxon>eudicotyledons</taxon>
        <taxon>Gunneridae</taxon>
        <taxon>Pentapetalae</taxon>
        <taxon>rosids</taxon>
        <taxon>fabids</taxon>
        <taxon>Fabales</taxon>
        <taxon>Fabaceae</taxon>
        <taxon>Caesalpinioideae</taxon>
        <taxon>mimosoid clade</taxon>
        <taxon>Acacieae</taxon>
        <taxon>Acacia</taxon>
    </lineage>
</organism>
<keyword evidence="1" id="KW-0112">Calmodulin-binding</keyword>
<dbReference type="EMBL" id="JAWXYG010000002">
    <property type="protein sequence ID" value="KAK4280951.1"/>
    <property type="molecule type" value="Genomic_DNA"/>
</dbReference>
<dbReference type="SMART" id="SM00015">
    <property type="entry name" value="IQ"/>
    <property type="match status" value="2"/>
</dbReference>
<keyword evidence="7" id="KW-1185">Reference proteome</keyword>
<dbReference type="AlphaFoldDB" id="A0AAE1N1X6"/>
<evidence type="ECO:0000313" key="7">
    <source>
        <dbReference type="Proteomes" id="UP001293593"/>
    </source>
</evidence>
<gene>
    <name evidence="6" type="ORF">QN277_012502</name>
</gene>
<evidence type="ECO:0000256" key="4">
    <source>
        <dbReference type="SAM" id="MobiDB-lite"/>
    </source>
</evidence>
<evidence type="ECO:0000313" key="6">
    <source>
        <dbReference type="EMBL" id="KAK4280951.1"/>
    </source>
</evidence>
<dbReference type="Pfam" id="PF13178">
    <property type="entry name" value="DUF4005"/>
    <property type="match status" value="1"/>
</dbReference>
<feature type="region of interest" description="Disordered" evidence="4">
    <location>
        <begin position="227"/>
        <end position="257"/>
    </location>
</feature>
<proteinExistence type="inferred from homology"/>
<dbReference type="PANTHER" id="PTHR32295:SF10">
    <property type="entry name" value="PROTEIN IQ-DOMAIN 25"/>
    <property type="match status" value="1"/>
</dbReference>
<name>A0AAE1N1X6_9FABA</name>
<evidence type="ECO:0000256" key="2">
    <source>
        <dbReference type="ARBA" id="ARBA00024341"/>
    </source>
</evidence>
<dbReference type="Gene3D" id="1.20.5.190">
    <property type="match status" value="1"/>
</dbReference>
<evidence type="ECO:0000259" key="5">
    <source>
        <dbReference type="Pfam" id="PF13178"/>
    </source>
</evidence>
<protein>
    <recommendedName>
        <fullName evidence="5">DUF4005 domain-containing protein</fullName>
    </recommendedName>
</protein>
<sequence length="431" mass="47808">MGRATRWLKSLFGIKKDRNHVSEGELRDLCHNPTTIPPNISPAEAAWLQSFYTETEKQQNKHAIAVAAATAAAADAAVAAAQAAVAVVRLTSHGRGTMFGGDGGGRERWAAVKIQTVFRGYLARKALRALKGLVKLQALVKGYLVRKEAAATLHGMQALIRAQATVRFQKASRRLMNRDNEVYRFEARARTSMERFDDTRSEHTAPIHSRRMSSSFDATINNTNSFDGSPKILEVDTGRPRSRSRRTNTSISDFGDDPQFQALSSPLPAPCCRTPARLSIPDCGRNLQVSSDWGLTVEECRSSTAQSTPRFTNSCGSFSCNATACRSVCGDGDGFFYPQYGNYPNYMANTQSFRAKLRSHSAPKQRPEPKRRVSLNELMECRSSLSGVRMQRSCSQVQEAINFKNAVMGKLEKSGEFGREGSDSNYWQRRW</sequence>
<reference evidence="6" key="1">
    <citation type="submission" date="2023-10" db="EMBL/GenBank/DDBJ databases">
        <title>Chromosome-level genome of the transformable northern wattle, Acacia crassicarpa.</title>
        <authorList>
            <person name="Massaro I."/>
            <person name="Sinha N.R."/>
            <person name="Poethig S."/>
            <person name="Leichty A.R."/>
        </authorList>
    </citation>
    <scope>NUCLEOTIDE SEQUENCE</scope>
    <source>
        <strain evidence="6">Acra3RX</strain>
        <tissue evidence="6">Leaf</tissue>
    </source>
</reference>
<comment type="subunit">
    <text evidence="3">Binds to multiple calmodulin (CaM) in the presence of Ca(2+) and CaM-like proteins.</text>
</comment>
<dbReference type="Proteomes" id="UP001293593">
    <property type="component" value="Unassembled WGS sequence"/>
</dbReference>
<dbReference type="Pfam" id="PF00612">
    <property type="entry name" value="IQ"/>
    <property type="match status" value="2"/>
</dbReference>